<protein>
    <submittedName>
        <fullName evidence="1">DUF4269 domain-containing protein</fullName>
    </submittedName>
</protein>
<keyword evidence="2" id="KW-1185">Reference proteome</keyword>
<dbReference type="RefSeq" id="WP_138729388.1">
    <property type="nucleotide sequence ID" value="NZ_SRMP02000051.1"/>
</dbReference>
<dbReference type="Proteomes" id="UP001517367">
    <property type="component" value="Unassembled WGS sequence"/>
</dbReference>
<dbReference type="EMBL" id="SRMP02000051">
    <property type="protein sequence ID" value="MFN0293732.1"/>
    <property type="molecule type" value="Genomic_DNA"/>
</dbReference>
<proteinExistence type="predicted"/>
<comment type="caution">
    <text evidence="1">The sequence shown here is derived from an EMBL/GenBank/DDBJ whole genome shotgun (WGS) entry which is preliminary data.</text>
</comment>
<evidence type="ECO:0000313" key="1">
    <source>
        <dbReference type="EMBL" id="MFN0293732.1"/>
    </source>
</evidence>
<evidence type="ECO:0000313" key="2">
    <source>
        <dbReference type="Proteomes" id="UP001517367"/>
    </source>
</evidence>
<dbReference type="InterPro" id="IPR025365">
    <property type="entry name" value="DUF4269"/>
</dbReference>
<gene>
    <name evidence="1" type="ORF">E5L68_020320</name>
</gene>
<organism evidence="1 2">
    <name type="scientific">Pedobacter helvus</name>
    <dbReference type="NCBI Taxonomy" id="2563444"/>
    <lineage>
        <taxon>Bacteria</taxon>
        <taxon>Pseudomonadati</taxon>
        <taxon>Bacteroidota</taxon>
        <taxon>Sphingobacteriia</taxon>
        <taxon>Sphingobacteriales</taxon>
        <taxon>Sphingobacteriaceae</taxon>
        <taxon>Pedobacter</taxon>
    </lineage>
</organism>
<reference evidence="1 2" key="1">
    <citation type="submission" date="2024-12" db="EMBL/GenBank/DDBJ databases">
        <authorList>
            <person name="Hu S."/>
        </authorList>
    </citation>
    <scope>NUCLEOTIDE SEQUENCE [LARGE SCALE GENOMIC DNA]</scope>
    <source>
        <strain evidence="1 2">P-25</strain>
    </source>
</reference>
<name>A0ABW9JMS9_9SPHI</name>
<accession>A0ABW9JMS9</accession>
<dbReference type="Pfam" id="PF14091">
    <property type="entry name" value="DUF4269"/>
    <property type="match status" value="1"/>
</dbReference>
<sequence>MDFLKIDYLKEGSKKQRAAYQALITHRILEKLSQFEPILAGTIPINIDIDNSDLDIICYWKEKHYFIETLQALFAEKQAFLIRETSIDGEESVVCSFNVGEFEVEIFGQNIPSKQQNAYLHLLVEHQILQQQGEDFRRNIIALKKIGYKTEPAFAKLLELKGNPYQALLELYLQ</sequence>